<evidence type="ECO:0000256" key="5">
    <source>
        <dbReference type="ARBA" id="ARBA00023015"/>
    </source>
</evidence>
<dbReference type="GO" id="GO:0005634">
    <property type="term" value="C:nucleus"/>
    <property type="evidence" value="ECO:0007669"/>
    <property type="project" value="UniProtKB-SubCell"/>
</dbReference>
<keyword evidence="6" id="KW-0804">Transcription</keyword>
<keyword evidence="2" id="KW-0479">Metal-binding</keyword>
<name>A0A5J5BM93_9ASTE</name>
<dbReference type="PROSITE" id="PS50157">
    <property type="entry name" value="ZINC_FINGER_C2H2_2"/>
    <property type="match status" value="1"/>
</dbReference>
<evidence type="ECO:0000256" key="8">
    <source>
        <dbReference type="PROSITE-ProRule" id="PRU00042"/>
    </source>
</evidence>
<keyword evidence="4" id="KW-0862">Zinc</keyword>
<organism evidence="10 11">
    <name type="scientific">Nyssa sinensis</name>
    <dbReference type="NCBI Taxonomy" id="561372"/>
    <lineage>
        <taxon>Eukaryota</taxon>
        <taxon>Viridiplantae</taxon>
        <taxon>Streptophyta</taxon>
        <taxon>Embryophyta</taxon>
        <taxon>Tracheophyta</taxon>
        <taxon>Spermatophyta</taxon>
        <taxon>Magnoliopsida</taxon>
        <taxon>eudicotyledons</taxon>
        <taxon>Gunneridae</taxon>
        <taxon>Pentapetalae</taxon>
        <taxon>asterids</taxon>
        <taxon>Cornales</taxon>
        <taxon>Nyssaceae</taxon>
        <taxon>Nyssa</taxon>
    </lineage>
</organism>
<dbReference type="SMART" id="SM00355">
    <property type="entry name" value="ZnF_C2H2"/>
    <property type="match status" value="1"/>
</dbReference>
<proteinExistence type="predicted"/>
<feature type="domain" description="C2H2-type" evidence="9">
    <location>
        <begin position="47"/>
        <end position="74"/>
    </location>
</feature>
<evidence type="ECO:0000313" key="11">
    <source>
        <dbReference type="Proteomes" id="UP000325577"/>
    </source>
</evidence>
<keyword evidence="3 8" id="KW-0863">Zinc-finger</keyword>
<dbReference type="PANTHER" id="PTHR45801:SF94">
    <property type="entry name" value="ZINC FINGER PROTEIN 10"/>
    <property type="match status" value="1"/>
</dbReference>
<dbReference type="AlphaFoldDB" id="A0A5J5BM93"/>
<evidence type="ECO:0000256" key="7">
    <source>
        <dbReference type="ARBA" id="ARBA00023242"/>
    </source>
</evidence>
<dbReference type="InterPro" id="IPR013087">
    <property type="entry name" value="Znf_C2H2_type"/>
</dbReference>
<evidence type="ECO:0000256" key="2">
    <source>
        <dbReference type="ARBA" id="ARBA00022723"/>
    </source>
</evidence>
<dbReference type="InterPro" id="IPR052426">
    <property type="entry name" value="Plant_dev_regulator"/>
</dbReference>
<keyword evidence="11" id="KW-1185">Reference proteome</keyword>
<comment type="subcellular location">
    <subcellularLocation>
        <location evidence="1">Nucleus</location>
    </subcellularLocation>
</comment>
<dbReference type="OrthoDB" id="1708403at2759"/>
<dbReference type="PROSITE" id="PS00028">
    <property type="entry name" value="ZINC_FINGER_C2H2_1"/>
    <property type="match status" value="1"/>
</dbReference>
<evidence type="ECO:0000256" key="1">
    <source>
        <dbReference type="ARBA" id="ARBA00004123"/>
    </source>
</evidence>
<keyword evidence="7" id="KW-0539">Nucleus</keyword>
<evidence type="ECO:0000256" key="6">
    <source>
        <dbReference type="ARBA" id="ARBA00023163"/>
    </source>
</evidence>
<evidence type="ECO:0000256" key="3">
    <source>
        <dbReference type="ARBA" id="ARBA00022771"/>
    </source>
</evidence>
<evidence type="ECO:0000259" key="9">
    <source>
        <dbReference type="PROSITE" id="PS50157"/>
    </source>
</evidence>
<reference evidence="10 11" key="1">
    <citation type="submission" date="2019-09" db="EMBL/GenBank/DDBJ databases">
        <title>A chromosome-level genome assembly of the Chinese tupelo Nyssa sinensis.</title>
        <authorList>
            <person name="Yang X."/>
            <person name="Kang M."/>
            <person name="Yang Y."/>
            <person name="Xiong H."/>
            <person name="Wang M."/>
            <person name="Zhang Z."/>
            <person name="Wang Z."/>
            <person name="Wu H."/>
            <person name="Ma T."/>
            <person name="Liu J."/>
            <person name="Xi Z."/>
        </authorList>
    </citation>
    <scope>NUCLEOTIDE SEQUENCE [LARGE SCALE GENOMIC DNA]</scope>
    <source>
        <strain evidence="10">J267</strain>
        <tissue evidence="10">Leaf</tissue>
    </source>
</reference>
<accession>A0A5J5BM93</accession>
<dbReference type="SUPFAM" id="SSF57667">
    <property type="entry name" value="beta-beta-alpha zinc fingers"/>
    <property type="match status" value="1"/>
</dbReference>
<dbReference type="Proteomes" id="UP000325577">
    <property type="component" value="Linkage Group LG11"/>
</dbReference>
<dbReference type="GO" id="GO:0008270">
    <property type="term" value="F:zinc ion binding"/>
    <property type="evidence" value="ECO:0007669"/>
    <property type="project" value="UniProtKB-KW"/>
</dbReference>
<evidence type="ECO:0000256" key="4">
    <source>
        <dbReference type="ARBA" id="ARBA00022833"/>
    </source>
</evidence>
<dbReference type="PANTHER" id="PTHR45801">
    <property type="entry name" value="OS07G0101800 PROTEIN"/>
    <property type="match status" value="1"/>
</dbReference>
<dbReference type="EMBL" id="CM018034">
    <property type="protein sequence ID" value="KAA8543828.1"/>
    <property type="molecule type" value="Genomic_DNA"/>
</dbReference>
<dbReference type="InterPro" id="IPR036236">
    <property type="entry name" value="Znf_C2H2_sf"/>
</dbReference>
<evidence type="ECO:0000313" key="10">
    <source>
        <dbReference type="EMBL" id="KAA8543828.1"/>
    </source>
</evidence>
<gene>
    <name evidence="10" type="ORF">F0562_021995</name>
</gene>
<protein>
    <recommendedName>
        <fullName evidence="9">C2H2-type domain-containing protein</fullName>
    </recommendedName>
</protein>
<dbReference type="Pfam" id="PF13912">
    <property type="entry name" value="zf-C2H2_6"/>
    <property type="match status" value="1"/>
</dbReference>
<sequence length="252" mass="28059">MDQARYWMWIESKGSWKSDFVASVKSWEEGACAEDAAGALIWPPRSYSCTFCGREFRSAQALGGHMNAHRRDRARLRQYPSSHNEILHHHHQLEHIHIQKPCKSMAIGDPDQICTLAYNTNPSFLPRVVGNGISPLSPSRVSAPSTQVDYSKQSGVPIRVSTISDSKIAEMRNSNDDSVEHHSSVSLNLVIGPAKVETVGCKKRRTDELSLPVFTKSSPVNKLHFQSQFVGVSAGKVEDLDLELRLGDRPKI</sequence>
<keyword evidence="5" id="KW-0805">Transcription regulation</keyword>